<dbReference type="InterPro" id="IPR000582">
    <property type="entry name" value="Acyl-CoA-binding_protein"/>
</dbReference>
<feature type="domain" description="ACB" evidence="3">
    <location>
        <begin position="1"/>
        <end position="88"/>
    </location>
</feature>
<evidence type="ECO:0000313" key="4">
    <source>
        <dbReference type="EMBL" id="KAK2183483.1"/>
    </source>
</evidence>
<dbReference type="Proteomes" id="UP001209878">
    <property type="component" value="Unassembled WGS sequence"/>
</dbReference>
<dbReference type="InterPro" id="IPR035984">
    <property type="entry name" value="Acyl-CoA-binding_sf"/>
</dbReference>
<dbReference type="InterPro" id="IPR014352">
    <property type="entry name" value="FERM/acyl-CoA-bd_prot_sf"/>
</dbReference>
<keyword evidence="5" id="KW-1185">Reference proteome</keyword>
<dbReference type="PRINTS" id="PR00689">
    <property type="entry name" value="ACOABINDINGP"/>
</dbReference>
<dbReference type="GO" id="GO:0006631">
    <property type="term" value="P:fatty acid metabolic process"/>
    <property type="evidence" value="ECO:0007669"/>
    <property type="project" value="TreeGrafter"/>
</dbReference>
<gene>
    <name evidence="4" type="ORF">NP493_310g01036</name>
</gene>
<dbReference type="Gene3D" id="1.20.80.10">
    <property type="match status" value="1"/>
</dbReference>
<proteinExistence type="inferred from homology"/>
<comment type="similarity">
    <text evidence="1">Belongs to the ACBP family.</text>
</comment>
<evidence type="ECO:0000313" key="5">
    <source>
        <dbReference type="Proteomes" id="UP001209878"/>
    </source>
</evidence>
<dbReference type="PANTHER" id="PTHR23310:SF62">
    <property type="entry name" value="ACYL-COA BINDING PROTEIN 1, ISOFORM A"/>
    <property type="match status" value="1"/>
</dbReference>
<organism evidence="4 5">
    <name type="scientific">Ridgeia piscesae</name>
    <name type="common">Tubeworm</name>
    <dbReference type="NCBI Taxonomy" id="27915"/>
    <lineage>
        <taxon>Eukaryota</taxon>
        <taxon>Metazoa</taxon>
        <taxon>Spiralia</taxon>
        <taxon>Lophotrochozoa</taxon>
        <taxon>Annelida</taxon>
        <taxon>Polychaeta</taxon>
        <taxon>Sedentaria</taxon>
        <taxon>Canalipalpata</taxon>
        <taxon>Sabellida</taxon>
        <taxon>Siboglinidae</taxon>
        <taxon>Ridgeia</taxon>
    </lineage>
</organism>
<protein>
    <recommendedName>
        <fullName evidence="3">ACB domain-containing protein</fullName>
    </recommendedName>
</protein>
<evidence type="ECO:0000256" key="2">
    <source>
        <dbReference type="ARBA" id="ARBA00023121"/>
    </source>
</evidence>
<sequence>MADSEEFKKAAADVRNIDKTPANEDYAKMYGLYKQATAGDCDRDRPTSADALGQGKYDAWVAFKGMSQADAAAQYIAAAKDNIAKYGLK</sequence>
<evidence type="ECO:0000259" key="3">
    <source>
        <dbReference type="PROSITE" id="PS51228"/>
    </source>
</evidence>
<dbReference type="SUPFAM" id="SSF47027">
    <property type="entry name" value="Acyl-CoA binding protein"/>
    <property type="match status" value="1"/>
</dbReference>
<evidence type="ECO:0000256" key="1">
    <source>
        <dbReference type="ARBA" id="ARBA00005567"/>
    </source>
</evidence>
<accession>A0AAD9L504</accession>
<keyword evidence="2" id="KW-0446">Lipid-binding</keyword>
<dbReference type="AlphaFoldDB" id="A0AAD9L504"/>
<name>A0AAD9L504_RIDPI</name>
<dbReference type="PROSITE" id="PS51228">
    <property type="entry name" value="ACB_2"/>
    <property type="match status" value="1"/>
</dbReference>
<dbReference type="PANTHER" id="PTHR23310">
    <property type="entry name" value="ACYL-COA-BINDING PROTEIN, ACBP"/>
    <property type="match status" value="1"/>
</dbReference>
<reference evidence="4" key="1">
    <citation type="journal article" date="2023" name="Mol. Biol. Evol.">
        <title>Third-Generation Sequencing Reveals the Adaptive Role of the Epigenome in Three Deep-Sea Polychaetes.</title>
        <authorList>
            <person name="Perez M."/>
            <person name="Aroh O."/>
            <person name="Sun Y."/>
            <person name="Lan Y."/>
            <person name="Juniper S.K."/>
            <person name="Young C.R."/>
            <person name="Angers B."/>
            <person name="Qian P.Y."/>
        </authorList>
    </citation>
    <scope>NUCLEOTIDE SEQUENCE</scope>
    <source>
        <strain evidence="4">R07B-5</strain>
    </source>
</reference>
<dbReference type="EMBL" id="JAODUO010000310">
    <property type="protein sequence ID" value="KAK2183483.1"/>
    <property type="molecule type" value="Genomic_DNA"/>
</dbReference>
<comment type="caution">
    <text evidence="4">The sequence shown here is derived from an EMBL/GenBank/DDBJ whole genome shotgun (WGS) entry which is preliminary data.</text>
</comment>
<dbReference type="Pfam" id="PF00887">
    <property type="entry name" value="ACBP"/>
    <property type="match status" value="1"/>
</dbReference>
<dbReference type="GO" id="GO:0000062">
    <property type="term" value="F:fatty-acyl-CoA binding"/>
    <property type="evidence" value="ECO:0007669"/>
    <property type="project" value="InterPro"/>
</dbReference>